<gene>
    <name evidence="2" type="ORF">PCANC_13643</name>
</gene>
<feature type="region of interest" description="Disordered" evidence="1">
    <location>
        <begin position="30"/>
        <end position="103"/>
    </location>
</feature>
<sequence>MSPLKVDPAKKEEASRYADMVISTFKTLTRKHVPEKHTIHPDEEEDVSGSSDSLDSSSFQDDSSQDEAASLESLSQQTNISQAESPFDQERYHSRQGRLEAKKDASDQLKAALPLLRHLISTMCLSLNPICLAQDPALHLQLILDILPQIDRRLNHFKLSLREFLWNEILELVHMSCESLEKAGFSRAHFLSRYTNGLRYRPWTPRPDILEEIDDILDGLRKSDFDLVQWRWPDCISDLDDILKECLNLIHRTTHTRQDELIIKIAKSLLPIVKLSRLLIPESFAR</sequence>
<dbReference type="PANTHER" id="PTHR33069">
    <property type="entry name" value="CHROMOSOME 7, WHOLE GENOME SHOTGUN SEQUENCE-RELATED"/>
    <property type="match status" value="1"/>
</dbReference>
<organism evidence="2 3">
    <name type="scientific">Puccinia coronata f. sp. avenae</name>
    <dbReference type="NCBI Taxonomy" id="200324"/>
    <lineage>
        <taxon>Eukaryota</taxon>
        <taxon>Fungi</taxon>
        <taxon>Dikarya</taxon>
        <taxon>Basidiomycota</taxon>
        <taxon>Pucciniomycotina</taxon>
        <taxon>Pucciniomycetes</taxon>
        <taxon>Pucciniales</taxon>
        <taxon>Pucciniaceae</taxon>
        <taxon>Puccinia</taxon>
    </lineage>
</organism>
<dbReference type="AlphaFoldDB" id="A0A2N5UKV3"/>
<proteinExistence type="predicted"/>
<reference evidence="2 3" key="1">
    <citation type="submission" date="2017-11" db="EMBL/GenBank/DDBJ databases">
        <title>De novo assembly and phasing of dikaryotic genomes from two isolates of Puccinia coronata f. sp. avenae, the causal agent of oat crown rust.</title>
        <authorList>
            <person name="Miller M.E."/>
            <person name="Zhang Y."/>
            <person name="Omidvar V."/>
            <person name="Sperschneider J."/>
            <person name="Schwessinger B."/>
            <person name="Raley C."/>
            <person name="Palmer J.M."/>
            <person name="Garnica D."/>
            <person name="Upadhyaya N."/>
            <person name="Rathjen J."/>
            <person name="Taylor J.M."/>
            <person name="Park R.F."/>
            <person name="Dodds P.N."/>
            <person name="Hirsch C.D."/>
            <person name="Kianian S.F."/>
            <person name="Figueroa M."/>
        </authorList>
    </citation>
    <scope>NUCLEOTIDE SEQUENCE [LARGE SCALE GENOMIC DNA]</scope>
    <source>
        <strain evidence="2">12NC29</strain>
    </source>
</reference>
<dbReference type="Proteomes" id="UP000235388">
    <property type="component" value="Unassembled WGS sequence"/>
</dbReference>
<dbReference type="PANTHER" id="PTHR33069:SF3">
    <property type="entry name" value="DYNEIN HEAVY CHAIN TAIL DOMAIN-CONTAINING PROTEIN"/>
    <property type="match status" value="1"/>
</dbReference>
<dbReference type="OrthoDB" id="2514937at2759"/>
<evidence type="ECO:0000313" key="3">
    <source>
        <dbReference type="Proteomes" id="UP000235388"/>
    </source>
</evidence>
<comment type="caution">
    <text evidence="2">The sequence shown here is derived from an EMBL/GenBank/DDBJ whole genome shotgun (WGS) entry which is preliminary data.</text>
</comment>
<name>A0A2N5UKV3_9BASI</name>
<dbReference type="EMBL" id="PGCJ01000208">
    <property type="protein sequence ID" value="PLW38391.1"/>
    <property type="molecule type" value="Genomic_DNA"/>
</dbReference>
<protein>
    <submittedName>
        <fullName evidence="2">Uncharacterized protein</fullName>
    </submittedName>
</protein>
<evidence type="ECO:0000256" key="1">
    <source>
        <dbReference type="SAM" id="MobiDB-lite"/>
    </source>
</evidence>
<feature type="compositionally biased region" description="Low complexity" evidence="1">
    <location>
        <begin position="48"/>
        <end position="75"/>
    </location>
</feature>
<feature type="compositionally biased region" description="Basic and acidic residues" evidence="1">
    <location>
        <begin position="88"/>
        <end position="103"/>
    </location>
</feature>
<keyword evidence="3" id="KW-1185">Reference proteome</keyword>
<accession>A0A2N5UKV3</accession>
<evidence type="ECO:0000313" key="2">
    <source>
        <dbReference type="EMBL" id="PLW38391.1"/>
    </source>
</evidence>